<dbReference type="AlphaFoldDB" id="A0A067R017"/>
<gene>
    <name evidence="1" type="ORF">L798_15394</name>
</gene>
<dbReference type="OMA" id="GHRYCHL"/>
<proteinExistence type="predicted"/>
<dbReference type="eggNOG" id="ENOG502S1TK">
    <property type="taxonomic scope" value="Eukaryota"/>
</dbReference>
<evidence type="ECO:0000313" key="1">
    <source>
        <dbReference type="EMBL" id="KDR10763.1"/>
    </source>
</evidence>
<accession>A0A067R017</accession>
<dbReference type="Proteomes" id="UP000027135">
    <property type="component" value="Unassembled WGS sequence"/>
</dbReference>
<organism evidence="1 2">
    <name type="scientific">Zootermopsis nevadensis</name>
    <name type="common">Dampwood termite</name>
    <dbReference type="NCBI Taxonomy" id="136037"/>
    <lineage>
        <taxon>Eukaryota</taxon>
        <taxon>Metazoa</taxon>
        <taxon>Ecdysozoa</taxon>
        <taxon>Arthropoda</taxon>
        <taxon>Hexapoda</taxon>
        <taxon>Insecta</taxon>
        <taxon>Pterygota</taxon>
        <taxon>Neoptera</taxon>
        <taxon>Polyneoptera</taxon>
        <taxon>Dictyoptera</taxon>
        <taxon>Blattodea</taxon>
        <taxon>Blattoidea</taxon>
        <taxon>Termitoidae</taxon>
        <taxon>Termopsidae</taxon>
        <taxon>Zootermopsis</taxon>
    </lineage>
</organism>
<dbReference type="STRING" id="136037.A0A067R017"/>
<feature type="non-terminal residue" evidence="1">
    <location>
        <position position="145"/>
    </location>
</feature>
<dbReference type="InParanoid" id="A0A067R017"/>
<protein>
    <submittedName>
        <fullName evidence="1">Uncharacterized protein</fullName>
    </submittedName>
</protein>
<dbReference type="EMBL" id="KK853140">
    <property type="protein sequence ID" value="KDR10763.1"/>
    <property type="molecule type" value="Genomic_DNA"/>
</dbReference>
<sequence>AALRHHHNAVLGRLVKALKPSSGTTVRVNQTVPGFNDGLRPDLFILNEAEKTAAIIDVATPFENRYAAFEAARNGKKVKYDHIASHLRQQGYDVVVDAFLVGALGGWDPANERIISQLRLGHRYCHLMRRLMWDIYVKHVTGARQ</sequence>
<reference evidence="1 2" key="1">
    <citation type="journal article" date="2014" name="Nat. Commun.">
        <title>Molecular traces of alternative social organization in a termite genome.</title>
        <authorList>
            <person name="Terrapon N."/>
            <person name="Li C."/>
            <person name="Robertson H.M."/>
            <person name="Ji L."/>
            <person name="Meng X."/>
            <person name="Booth W."/>
            <person name="Chen Z."/>
            <person name="Childers C.P."/>
            <person name="Glastad K.M."/>
            <person name="Gokhale K."/>
            <person name="Gowin J."/>
            <person name="Gronenberg W."/>
            <person name="Hermansen R.A."/>
            <person name="Hu H."/>
            <person name="Hunt B.G."/>
            <person name="Huylmans A.K."/>
            <person name="Khalil S.M."/>
            <person name="Mitchell R.D."/>
            <person name="Munoz-Torres M.C."/>
            <person name="Mustard J.A."/>
            <person name="Pan H."/>
            <person name="Reese J.T."/>
            <person name="Scharf M.E."/>
            <person name="Sun F."/>
            <person name="Vogel H."/>
            <person name="Xiao J."/>
            <person name="Yang W."/>
            <person name="Yang Z."/>
            <person name="Yang Z."/>
            <person name="Zhou J."/>
            <person name="Zhu J."/>
            <person name="Brent C.S."/>
            <person name="Elsik C.G."/>
            <person name="Goodisman M.A."/>
            <person name="Liberles D.A."/>
            <person name="Roe R.M."/>
            <person name="Vargo E.L."/>
            <person name="Vilcinskas A."/>
            <person name="Wang J."/>
            <person name="Bornberg-Bauer E."/>
            <person name="Korb J."/>
            <person name="Zhang G."/>
            <person name="Liebig J."/>
        </authorList>
    </citation>
    <scope>NUCLEOTIDE SEQUENCE [LARGE SCALE GENOMIC DNA]</scope>
    <source>
        <tissue evidence="1">Whole organism</tissue>
    </source>
</reference>
<keyword evidence="2" id="KW-1185">Reference proteome</keyword>
<feature type="non-terminal residue" evidence="1">
    <location>
        <position position="1"/>
    </location>
</feature>
<evidence type="ECO:0000313" key="2">
    <source>
        <dbReference type="Proteomes" id="UP000027135"/>
    </source>
</evidence>
<name>A0A067R017_ZOONE</name>